<sequence length="143" mass="15984">VGWKFALALESCTCTTWITFVRSPICLPCRVRLTELASTSTCWQTHDVYRHEFDGGVEIGISIGICIDIGIGIGIGIGIDISTGIWSLASASTCWQTHEVYRHEFDGGVGKLFIILLLFMVFLWAKDIRVSCPLELSFRFLTY</sequence>
<organism evidence="2 3">
    <name type="scientific">Malus domestica</name>
    <name type="common">Apple</name>
    <name type="synonym">Pyrus malus</name>
    <dbReference type="NCBI Taxonomy" id="3750"/>
    <lineage>
        <taxon>Eukaryota</taxon>
        <taxon>Viridiplantae</taxon>
        <taxon>Streptophyta</taxon>
        <taxon>Embryophyta</taxon>
        <taxon>Tracheophyta</taxon>
        <taxon>Spermatophyta</taxon>
        <taxon>Magnoliopsida</taxon>
        <taxon>eudicotyledons</taxon>
        <taxon>Gunneridae</taxon>
        <taxon>Pentapetalae</taxon>
        <taxon>rosids</taxon>
        <taxon>fabids</taxon>
        <taxon>Rosales</taxon>
        <taxon>Rosaceae</taxon>
        <taxon>Amygdaloideae</taxon>
        <taxon>Maleae</taxon>
        <taxon>Malus</taxon>
    </lineage>
</organism>
<accession>A0A498K444</accession>
<proteinExistence type="predicted"/>
<keyword evidence="1" id="KW-0472">Membrane</keyword>
<dbReference type="EMBL" id="RDQH01000330">
    <property type="protein sequence ID" value="RXI01094.1"/>
    <property type="molecule type" value="Genomic_DNA"/>
</dbReference>
<name>A0A498K444_MALDO</name>
<evidence type="ECO:0000313" key="2">
    <source>
        <dbReference type="EMBL" id="RXI01094.1"/>
    </source>
</evidence>
<dbReference type="Proteomes" id="UP000290289">
    <property type="component" value="Chromosome 4"/>
</dbReference>
<evidence type="ECO:0000313" key="3">
    <source>
        <dbReference type="Proteomes" id="UP000290289"/>
    </source>
</evidence>
<keyword evidence="1" id="KW-1133">Transmembrane helix</keyword>
<gene>
    <name evidence="2" type="ORF">DVH24_001328</name>
</gene>
<reference evidence="2 3" key="1">
    <citation type="submission" date="2018-10" db="EMBL/GenBank/DDBJ databases">
        <title>A high-quality apple genome assembly.</title>
        <authorList>
            <person name="Hu J."/>
        </authorList>
    </citation>
    <scope>NUCLEOTIDE SEQUENCE [LARGE SCALE GENOMIC DNA]</scope>
    <source>
        <strain evidence="3">cv. HFTH1</strain>
        <tissue evidence="2">Young leaf</tissue>
    </source>
</reference>
<comment type="caution">
    <text evidence="2">The sequence shown here is derived from an EMBL/GenBank/DDBJ whole genome shotgun (WGS) entry which is preliminary data.</text>
</comment>
<feature type="transmembrane region" description="Helical" evidence="1">
    <location>
        <begin position="108"/>
        <end position="125"/>
    </location>
</feature>
<dbReference type="AlphaFoldDB" id="A0A498K444"/>
<keyword evidence="3" id="KW-1185">Reference proteome</keyword>
<feature type="non-terminal residue" evidence="2">
    <location>
        <position position="1"/>
    </location>
</feature>
<evidence type="ECO:0000256" key="1">
    <source>
        <dbReference type="SAM" id="Phobius"/>
    </source>
</evidence>
<keyword evidence="1" id="KW-0812">Transmembrane</keyword>
<protein>
    <submittedName>
        <fullName evidence="2">Uncharacterized protein</fullName>
    </submittedName>
</protein>
<feature type="transmembrane region" description="Helical" evidence="1">
    <location>
        <begin position="59"/>
        <end position="88"/>
    </location>
</feature>